<feature type="transmembrane region" description="Helical" evidence="6">
    <location>
        <begin position="69"/>
        <end position="85"/>
    </location>
</feature>
<keyword evidence="4 6" id="KW-1133">Transmembrane helix</keyword>
<dbReference type="GO" id="GO:0016020">
    <property type="term" value="C:membrane"/>
    <property type="evidence" value="ECO:0007669"/>
    <property type="project" value="UniProtKB-SubCell"/>
</dbReference>
<feature type="transmembrane region" description="Helical" evidence="6">
    <location>
        <begin position="204"/>
        <end position="228"/>
    </location>
</feature>
<evidence type="ECO:0000256" key="6">
    <source>
        <dbReference type="SAM" id="Phobius"/>
    </source>
</evidence>
<dbReference type="OrthoDB" id="122052at2"/>
<feature type="transmembrane region" description="Helical" evidence="6">
    <location>
        <begin position="12"/>
        <end position="33"/>
    </location>
</feature>
<dbReference type="RefSeq" id="WP_117298100.1">
    <property type="nucleotide sequence ID" value="NZ_QVQT02000002.1"/>
</dbReference>
<evidence type="ECO:0000313" key="8">
    <source>
        <dbReference type="Proteomes" id="UP000264702"/>
    </source>
</evidence>
<comment type="subcellular location">
    <subcellularLocation>
        <location evidence="1">Membrane</location>
        <topology evidence="1">Multi-pass membrane protein</topology>
    </subcellularLocation>
</comment>
<dbReference type="InterPro" id="IPR002794">
    <property type="entry name" value="DUF92_TMEM19"/>
</dbReference>
<keyword evidence="3 6" id="KW-0812">Transmembrane</keyword>
<name>A0A372IR03_9BACT</name>
<gene>
    <name evidence="7" type="ORF">D0Y96_04095</name>
</gene>
<dbReference type="AlphaFoldDB" id="A0A372IR03"/>
<dbReference type="EMBL" id="QVQT01000002">
    <property type="protein sequence ID" value="RFU17352.1"/>
    <property type="molecule type" value="Genomic_DNA"/>
</dbReference>
<feature type="transmembrane region" description="Helical" evidence="6">
    <location>
        <begin position="130"/>
        <end position="151"/>
    </location>
</feature>
<evidence type="ECO:0000256" key="2">
    <source>
        <dbReference type="ARBA" id="ARBA00009012"/>
    </source>
</evidence>
<sequence length="291" mass="30747">MTQNRQQNQHTLRWQSQGILLLFLPFAAAWVTLQAGQAWFLGNAVLWQALGISLGFAVLVLALRAATPAAALTGALVAAILYFRTPGWRTALWPLLALFLLTFAATRFRRRRKEILGTGEGKRGRNASQVAANLGVAALALIPLTAVHVFSKAQGVERVSLLAMAAVLAEATADTLSSELGQVLGGEPRMLTTFRTVPAGTDGAISLAGTIAGLIGAVITTLAAAFVLRFTSREVFLILAGGICGLFVDSLLGATMERRGWLNNDAVNALSTLAAAITATVLYSVHFPAIR</sequence>
<evidence type="ECO:0000256" key="5">
    <source>
        <dbReference type="ARBA" id="ARBA00023136"/>
    </source>
</evidence>
<protein>
    <submittedName>
        <fullName evidence="7">DUF92 domain-containing protein</fullName>
    </submittedName>
</protein>
<feature type="transmembrane region" description="Helical" evidence="6">
    <location>
        <begin position="39"/>
        <end position="62"/>
    </location>
</feature>
<reference evidence="7 8" key="1">
    <citation type="submission" date="2018-08" db="EMBL/GenBank/DDBJ databases">
        <title>Acidipila sp. 4G-K13, an acidobacterium isolated from forest soil.</title>
        <authorList>
            <person name="Gao Z.-H."/>
            <person name="Qiu L.-H."/>
        </authorList>
    </citation>
    <scope>NUCLEOTIDE SEQUENCE [LARGE SCALE GENOMIC DNA]</scope>
    <source>
        <strain evidence="7 8">4G-K13</strain>
    </source>
</reference>
<dbReference type="Proteomes" id="UP000264702">
    <property type="component" value="Unassembled WGS sequence"/>
</dbReference>
<keyword evidence="5 6" id="KW-0472">Membrane</keyword>
<comment type="caution">
    <text evidence="7">The sequence shown here is derived from an EMBL/GenBank/DDBJ whole genome shotgun (WGS) entry which is preliminary data.</text>
</comment>
<evidence type="ECO:0000256" key="1">
    <source>
        <dbReference type="ARBA" id="ARBA00004141"/>
    </source>
</evidence>
<feature type="transmembrane region" description="Helical" evidence="6">
    <location>
        <begin position="91"/>
        <end position="109"/>
    </location>
</feature>
<feature type="transmembrane region" description="Helical" evidence="6">
    <location>
        <begin position="266"/>
        <end position="285"/>
    </location>
</feature>
<accession>A0A372IR03</accession>
<feature type="transmembrane region" description="Helical" evidence="6">
    <location>
        <begin position="235"/>
        <end position="254"/>
    </location>
</feature>
<comment type="similarity">
    <text evidence="2">Belongs to the TMEM19 family.</text>
</comment>
<organism evidence="7 8">
    <name type="scientific">Paracidobacterium acidisoli</name>
    <dbReference type="NCBI Taxonomy" id="2303751"/>
    <lineage>
        <taxon>Bacteria</taxon>
        <taxon>Pseudomonadati</taxon>
        <taxon>Acidobacteriota</taxon>
        <taxon>Terriglobia</taxon>
        <taxon>Terriglobales</taxon>
        <taxon>Acidobacteriaceae</taxon>
        <taxon>Paracidobacterium</taxon>
    </lineage>
</organism>
<keyword evidence="8" id="KW-1185">Reference proteome</keyword>
<dbReference type="PANTHER" id="PTHR13353">
    <property type="entry name" value="TRANSMEMBRANE PROTEIN 19"/>
    <property type="match status" value="1"/>
</dbReference>
<evidence type="ECO:0000313" key="7">
    <source>
        <dbReference type="EMBL" id="RFU17352.1"/>
    </source>
</evidence>
<proteinExistence type="inferred from homology"/>
<dbReference type="Pfam" id="PF01940">
    <property type="entry name" value="DUF92"/>
    <property type="match status" value="1"/>
</dbReference>
<evidence type="ECO:0000256" key="3">
    <source>
        <dbReference type="ARBA" id="ARBA00022692"/>
    </source>
</evidence>
<dbReference type="PANTHER" id="PTHR13353:SF5">
    <property type="entry name" value="TRANSMEMBRANE PROTEIN 19"/>
    <property type="match status" value="1"/>
</dbReference>
<evidence type="ECO:0000256" key="4">
    <source>
        <dbReference type="ARBA" id="ARBA00022989"/>
    </source>
</evidence>